<sequence>MVMPSRILKLT</sequence>
<gene>
    <name evidence="1" type="primary">HuD</name>
</gene>
<dbReference type="ChiTaRS" id="ELAVL4">
    <property type="organism name" value="human"/>
</dbReference>
<evidence type="ECO:0000313" key="1">
    <source>
        <dbReference type="EMBL" id="AAD14142.1"/>
    </source>
</evidence>
<accession>Q16234</accession>
<dbReference type="EMBL" id="S73887">
    <property type="protein sequence ID" value="AAD14142.1"/>
    <property type="molecule type" value="mRNA"/>
</dbReference>
<reference evidence="1" key="1">
    <citation type="journal article" date="1994" name="Cancer Res.">
        <title>Molecular analysis of the HuD gene encoding a paraneoplastic encephalomyelitis antigen in human lung cancer cell lines.</title>
        <authorList>
            <person name="Sekido Y."/>
            <person name="Bader S.A."/>
            <person name="Carbone D.P."/>
            <person name="Johnson B.E."/>
            <person name="Minna J.D."/>
        </authorList>
    </citation>
    <scope>NUCLEOTIDE SEQUENCE</scope>
</reference>
<proteinExistence type="evidence at transcript level"/>
<protein>
    <submittedName>
        <fullName evidence="1">HuD protein</fullName>
    </submittedName>
</protein>
<dbReference type="PIR" id="I52708">
    <property type="entry name" value="I52708"/>
</dbReference>
<name>Q16234_HUMAN</name>
<organism evidence="1">
    <name type="scientific">Homo sapiens</name>
    <name type="common">Human</name>
    <dbReference type="NCBI Taxonomy" id="9606"/>
    <lineage>
        <taxon>Eukaryota</taxon>
        <taxon>Metazoa</taxon>
        <taxon>Chordata</taxon>
        <taxon>Craniata</taxon>
        <taxon>Vertebrata</taxon>
        <taxon>Euteleostomi</taxon>
        <taxon>Mammalia</taxon>
        <taxon>Eutheria</taxon>
        <taxon>Euarchontoglires</taxon>
        <taxon>Primates</taxon>
        <taxon>Haplorrhini</taxon>
        <taxon>Catarrhini</taxon>
        <taxon>Hominidae</taxon>
        <taxon>Homo</taxon>
    </lineage>
</organism>